<dbReference type="Gene3D" id="3.30.930.10">
    <property type="entry name" value="Bira Bifunctional Protein, Domain 2"/>
    <property type="match status" value="1"/>
</dbReference>
<organism evidence="5 6">
    <name type="scientific">Camellia sinensis var. sinensis</name>
    <name type="common">China tea</name>
    <dbReference type="NCBI Taxonomy" id="542762"/>
    <lineage>
        <taxon>Eukaryota</taxon>
        <taxon>Viridiplantae</taxon>
        <taxon>Streptophyta</taxon>
        <taxon>Embryophyta</taxon>
        <taxon>Tracheophyta</taxon>
        <taxon>Spermatophyta</taxon>
        <taxon>Magnoliopsida</taxon>
        <taxon>eudicotyledons</taxon>
        <taxon>Gunneridae</taxon>
        <taxon>Pentapetalae</taxon>
        <taxon>asterids</taxon>
        <taxon>Ericales</taxon>
        <taxon>Theaceae</taxon>
        <taxon>Camellia</taxon>
    </lineage>
</organism>
<dbReference type="PANTHER" id="PTHR10927:SF1">
    <property type="entry name" value="RIBOSOME MATURATION PROTEIN SBDS"/>
    <property type="match status" value="1"/>
</dbReference>
<dbReference type="InterPro" id="IPR018978">
    <property type="entry name" value="SDO1/SBDS_central"/>
</dbReference>
<dbReference type="STRING" id="542762.A0A4S4E3S9"/>
<dbReference type="InterPro" id="IPR002317">
    <property type="entry name" value="Ser-tRNA-ligase_type_1"/>
</dbReference>
<proteinExistence type="inferred from homology"/>
<dbReference type="InterPro" id="IPR039100">
    <property type="entry name" value="Sdo1/SBDS-like"/>
</dbReference>
<keyword evidence="3" id="KW-1133">Transmembrane helix</keyword>
<dbReference type="GO" id="GO:0006434">
    <property type="term" value="P:seryl-tRNA aminoacylation"/>
    <property type="evidence" value="ECO:0007669"/>
    <property type="project" value="InterPro"/>
</dbReference>
<keyword evidence="3" id="KW-0472">Membrane</keyword>
<dbReference type="InterPro" id="IPR018023">
    <property type="entry name" value="Ribosome_mat_SBDS_CS"/>
</dbReference>
<comment type="caution">
    <text evidence="5">The sequence shown here is derived from an EMBL/GenBank/DDBJ whole genome shotgun (WGS) entry which is preliminary data.</text>
</comment>
<feature type="transmembrane region" description="Helical" evidence="3">
    <location>
        <begin position="157"/>
        <end position="179"/>
    </location>
</feature>
<evidence type="ECO:0000259" key="4">
    <source>
        <dbReference type="Pfam" id="PF09377"/>
    </source>
</evidence>
<dbReference type="EMBL" id="SDRB02007813">
    <property type="protein sequence ID" value="THG10582.1"/>
    <property type="molecule type" value="Genomic_DNA"/>
</dbReference>
<accession>A0A4S4E3S9</accession>
<dbReference type="GO" id="GO:0005524">
    <property type="term" value="F:ATP binding"/>
    <property type="evidence" value="ECO:0007669"/>
    <property type="project" value="InterPro"/>
</dbReference>
<dbReference type="Proteomes" id="UP000306102">
    <property type="component" value="Unassembled WGS sequence"/>
</dbReference>
<evidence type="ECO:0000313" key="5">
    <source>
        <dbReference type="EMBL" id="THG10582.1"/>
    </source>
</evidence>
<dbReference type="PROSITE" id="PS01267">
    <property type="entry name" value="UPF0023"/>
    <property type="match status" value="1"/>
</dbReference>
<evidence type="ECO:0000256" key="2">
    <source>
        <dbReference type="ARBA" id="ARBA00022517"/>
    </source>
</evidence>
<feature type="transmembrane region" description="Helical" evidence="3">
    <location>
        <begin position="199"/>
        <end position="219"/>
    </location>
</feature>
<name>A0A4S4E3S9_CAMSN</name>
<dbReference type="Gene3D" id="1.10.10.900">
    <property type="entry name" value="SBDS protein C-terminal domain, subdomain 1"/>
    <property type="match status" value="1"/>
</dbReference>
<dbReference type="SUPFAM" id="SSF109728">
    <property type="entry name" value="Hypothetical protein AF0491, middle domain"/>
    <property type="match status" value="1"/>
</dbReference>
<evidence type="ECO:0000256" key="3">
    <source>
        <dbReference type="SAM" id="Phobius"/>
    </source>
</evidence>
<dbReference type="PANTHER" id="PTHR10927">
    <property type="entry name" value="RIBOSOME MATURATION PROTEIN SBDS"/>
    <property type="match status" value="1"/>
</dbReference>
<dbReference type="InterPro" id="IPR036786">
    <property type="entry name" value="Ribosome_mat_SBDS_N_sf"/>
</dbReference>
<dbReference type="InterPro" id="IPR045864">
    <property type="entry name" value="aa-tRNA-synth_II/BPL/LPL"/>
</dbReference>
<evidence type="ECO:0000256" key="1">
    <source>
        <dbReference type="ARBA" id="ARBA00007433"/>
    </source>
</evidence>
<reference evidence="5 6" key="1">
    <citation type="journal article" date="2018" name="Proc. Natl. Acad. Sci. U.S.A.">
        <title>Draft genome sequence of Camellia sinensis var. sinensis provides insights into the evolution of the tea genome and tea quality.</title>
        <authorList>
            <person name="Wei C."/>
            <person name="Yang H."/>
            <person name="Wang S."/>
            <person name="Zhao J."/>
            <person name="Liu C."/>
            <person name="Gao L."/>
            <person name="Xia E."/>
            <person name="Lu Y."/>
            <person name="Tai Y."/>
            <person name="She G."/>
            <person name="Sun J."/>
            <person name="Cao H."/>
            <person name="Tong W."/>
            <person name="Gao Q."/>
            <person name="Li Y."/>
            <person name="Deng W."/>
            <person name="Jiang X."/>
            <person name="Wang W."/>
            <person name="Chen Q."/>
            <person name="Zhang S."/>
            <person name="Li H."/>
            <person name="Wu J."/>
            <person name="Wang P."/>
            <person name="Li P."/>
            <person name="Shi C."/>
            <person name="Zheng F."/>
            <person name="Jian J."/>
            <person name="Huang B."/>
            <person name="Shan D."/>
            <person name="Shi M."/>
            <person name="Fang C."/>
            <person name="Yue Y."/>
            <person name="Li F."/>
            <person name="Li D."/>
            <person name="Wei S."/>
            <person name="Han B."/>
            <person name="Jiang C."/>
            <person name="Yin Y."/>
            <person name="Xia T."/>
            <person name="Zhang Z."/>
            <person name="Bennetzen J.L."/>
            <person name="Zhao S."/>
            <person name="Wan X."/>
        </authorList>
    </citation>
    <scope>NUCLEOTIDE SEQUENCE [LARGE SCALE GENOMIC DNA]</scope>
    <source>
        <strain evidence="6">cv. Shuchazao</strain>
        <tissue evidence="5">Leaf</tissue>
    </source>
</reference>
<keyword evidence="2" id="KW-0690">Ribosome biogenesis</keyword>
<sequence length="411" mass="47060">MRQQLEYLQAELNKELSRELHEYHSRRAVVEPRETDAEDGSCFVKRDGLKRGLQSMDASGYPMGEAMTGENYMEIDEAVAKEWEHALLRTTMGKEFNELNKRLEQKEYAGSHGRDTLGIFRVHQFEKVEQFCLTNQTMLLIRLCIIAKFGLNQGMSLYTFAVYRNVVAALVFAPFALLFERPVIDRNLFYTRMKYTTATFATAMCNIVPAMFFLMACILREKDLDEVLQSQTVYSNVSKGVLAKSKDLVAAFGTDDQTNICLEKTINPETQRPYTISMIQRLMHEIHFAVDPHSSSKKQSLDVIRELQKHLPIKLSPMRLRLYVPEQKFSSLSEKLNDWTASIVSKDESGSQLSIVPYITTALMDGKLGTEGRKDLFDWLSRQLSGLSNFPDVVNLNYVLFQFVMLDGCDL</sequence>
<dbReference type="GO" id="GO:0004828">
    <property type="term" value="F:serine-tRNA ligase activity"/>
    <property type="evidence" value="ECO:0007669"/>
    <property type="project" value="InterPro"/>
</dbReference>
<dbReference type="PRINTS" id="PR00981">
    <property type="entry name" value="TRNASYNTHSER"/>
</dbReference>
<dbReference type="SUPFAM" id="SSF55681">
    <property type="entry name" value="Class II aaRS and biotin synthetases"/>
    <property type="match status" value="1"/>
</dbReference>
<dbReference type="AlphaFoldDB" id="A0A4S4E3S9"/>
<gene>
    <name evidence="5" type="ORF">TEA_005667</name>
</gene>
<dbReference type="Pfam" id="PF09377">
    <property type="entry name" value="SBDS_domain_II"/>
    <property type="match status" value="1"/>
</dbReference>
<evidence type="ECO:0000313" key="6">
    <source>
        <dbReference type="Proteomes" id="UP000306102"/>
    </source>
</evidence>
<dbReference type="GO" id="GO:0005737">
    <property type="term" value="C:cytoplasm"/>
    <property type="evidence" value="ECO:0007669"/>
    <property type="project" value="UniProtKB-SubCell"/>
</dbReference>
<protein>
    <recommendedName>
        <fullName evidence="4">Ribosome maturation protein SDO1/SBDS central domain-containing protein</fullName>
    </recommendedName>
</protein>
<keyword evidence="3" id="KW-0812">Transmembrane</keyword>
<keyword evidence="6" id="KW-1185">Reference proteome</keyword>
<dbReference type="SUPFAM" id="SSF89895">
    <property type="entry name" value="FYSH domain"/>
    <property type="match status" value="1"/>
</dbReference>
<dbReference type="GO" id="GO:0042254">
    <property type="term" value="P:ribosome biogenesis"/>
    <property type="evidence" value="ECO:0007669"/>
    <property type="project" value="UniProtKB-KW"/>
</dbReference>
<feature type="domain" description="Ribosome maturation protein SDO1/SBDS central" evidence="4">
    <location>
        <begin position="260"/>
        <end position="314"/>
    </location>
</feature>
<comment type="similarity">
    <text evidence="1">Belongs to the SDO1/SBDS family.</text>
</comment>
<dbReference type="InterPro" id="IPR037188">
    <property type="entry name" value="Sdo1/SBDS_central_sf"/>
</dbReference>